<dbReference type="Pfam" id="PF00089">
    <property type="entry name" value="Trypsin"/>
    <property type="match status" value="1"/>
</dbReference>
<dbReference type="GO" id="GO:0006508">
    <property type="term" value="P:proteolysis"/>
    <property type="evidence" value="ECO:0007669"/>
    <property type="project" value="UniProtKB-KW"/>
</dbReference>
<dbReference type="EMBL" id="CAJPIZ010006077">
    <property type="protein sequence ID" value="CAG2109201.1"/>
    <property type="molecule type" value="Genomic_DNA"/>
</dbReference>
<dbReference type="AlphaFoldDB" id="A0A7R9KTG8"/>
<feature type="compositionally biased region" description="Low complexity" evidence="3">
    <location>
        <begin position="1"/>
        <end position="11"/>
    </location>
</feature>
<dbReference type="InterPro" id="IPR009003">
    <property type="entry name" value="Peptidase_S1_PA"/>
</dbReference>
<name>A0A7R9KTG8_9ACAR</name>
<keyword evidence="2" id="KW-0645">Protease</keyword>
<dbReference type="OrthoDB" id="6348928at2759"/>
<dbReference type="PANTHER" id="PTHR24252">
    <property type="entry name" value="ACROSIN-RELATED"/>
    <property type="match status" value="1"/>
</dbReference>
<organism evidence="5">
    <name type="scientific">Medioppia subpectinata</name>
    <dbReference type="NCBI Taxonomy" id="1979941"/>
    <lineage>
        <taxon>Eukaryota</taxon>
        <taxon>Metazoa</taxon>
        <taxon>Ecdysozoa</taxon>
        <taxon>Arthropoda</taxon>
        <taxon>Chelicerata</taxon>
        <taxon>Arachnida</taxon>
        <taxon>Acari</taxon>
        <taxon>Acariformes</taxon>
        <taxon>Sarcoptiformes</taxon>
        <taxon>Oribatida</taxon>
        <taxon>Brachypylina</taxon>
        <taxon>Oppioidea</taxon>
        <taxon>Oppiidae</taxon>
        <taxon>Medioppia</taxon>
    </lineage>
</organism>
<dbReference type="PROSITE" id="PS00135">
    <property type="entry name" value="TRYPSIN_SER"/>
    <property type="match status" value="1"/>
</dbReference>
<evidence type="ECO:0000259" key="4">
    <source>
        <dbReference type="PROSITE" id="PS50240"/>
    </source>
</evidence>
<dbReference type="InterPro" id="IPR043504">
    <property type="entry name" value="Peptidase_S1_PA_chymotrypsin"/>
</dbReference>
<sequence length="259" mass="28802">MTTTSTTTIRPTHSRPHWGSHSTQKLPLTNYPLKPSLISVNTSSTTESSINMISKSKCGESGRDGRIVGGFDTRPGQWPWIILTAAHCLSDHKGNKYNANQITIRLGEHHLYRDDDFSKPIEMKVLDVKQHSKFQRHGFFNDIGLIRLKDKVVYSSAVSPICLPNAIERSKDLVGYMATVIGWGTVQYGGPGSGVLQQVSIPIWDNNECDKRYFQPINKNFLCAGYVEGGKDACQGDSGSPLMIFRDTAFIRSILGIKR</sequence>
<keyword evidence="2" id="KW-0720">Serine protease</keyword>
<dbReference type="SUPFAM" id="SSF50494">
    <property type="entry name" value="Trypsin-like serine proteases"/>
    <property type="match status" value="1"/>
</dbReference>
<dbReference type="InterPro" id="IPR001254">
    <property type="entry name" value="Trypsin_dom"/>
</dbReference>
<dbReference type="Gene3D" id="2.40.10.10">
    <property type="entry name" value="Trypsin-like serine proteases"/>
    <property type="match status" value="1"/>
</dbReference>
<evidence type="ECO:0000256" key="1">
    <source>
        <dbReference type="ARBA" id="ARBA00023157"/>
    </source>
</evidence>
<keyword evidence="1" id="KW-1015">Disulfide bond</keyword>
<dbReference type="Proteomes" id="UP000759131">
    <property type="component" value="Unassembled WGS sequence"/>
</dbReference>
<dbReference type="PRINTS" id="PR00722">
    <property type="entry name" value="CHYMOTRYPSIN"/>
</dbReference>
<keyword evidence="6" id="KW-1185">Reference proteome</keyword>
<dbReference type="InterPro" id="IPR033116">
    <property type="entry name" value="TRYPSIN_SER"/>
</dbReference>
<protein>
    <recommendedName>
        <fullName evidence="4">Peptidase S1 domain-containing protein</fullName>
    </recommendedName>
</protein>
<dbReference type="FunFam" id="2.40.10.10:FF:000441">
    <property type="match status" value="1"/>
</dbReference>
<dbReference type="InterPro" id="IPR018114">
    <property type="entry name" value="TRYPSIN_HIS"/>
</dbReference>
<proteinExistence type="predicted"/>
<keyword evidence="2" id="KW-0378">Hydrolase</keyword>
<evidence type="ECO:0000313" key="6">
    <source>
        <dbReference type="Proteomes" id="UP000759131"/>
    </source>
</evidence>
<dbReference type="PROSITE" id="PS50240">
    <property type="entry name" value="TRYPSIN_DOM"/>
    <property type="match status" value="1"/>
</dbReference>
<dbReference type="CDD" id="cd00190">
    <property type="entry name" value="Tryp_SPc"/>
    <property type="match status" value="1"/>
</dbReference>
<gene>
    <name evidence="5" type="ORF">OSB1V03_LOCUS9192</name>
</gene>
<dbReference type="PANTHER" id="PTHR24252:SF7">
    <property type="entry name" value="HYALIN"/>
    <property type="match status" value="1"/>
</dbReference>
<evidence type="ECO:0000256" key="3">
    <source>
        <dbReference type="SAM" id="MobiDB-lite"/>
    </source>
</evidence>
<reference evidence="5" key="1">
    <citation type="submission" date="2020-11" db="EMBL/GenBank/DDBJ databases">
        <authorList>
            <person name="Tran Van P."/>
        </authorList>
    </citation>
    <scope>NUCLEOTIDE SEQUENCE</scope>
</reference>
<dbReference type="SMART" id="SM00020">
    <property type="entry name" value="Tryp_SPc"/>
    <property type="match status" value="1"/>
</dbReference>
<feature type="domain" description="Peptidase S1" evidence="4">
    <location>
        <begin position="35"/>
        <end position="259"/>
    </location>
</feature>
<dbReference type="PROSITE" id="PS00134">
    <property type="entry name" value="TRYPSIN_HIS"/>
    <property type="match status" value="1"/>
</dbReference>
<dbReference type="GO" id="GO:0004252">
    <property type="term" value="F:serine-type endopeptidase activity"/>
    <property type="evidence" value="ECO:0007669"/>
    <property type="project" value="InterPro"/>
</dbReference>
<evidence type="ECO:0000313" key="5">
    <source>
        <dbReference type="EMBL" id="CAD7628771.1"/>
    </source>
</evidence>
<dbReference type="InterPro" id="IPR001314">
    <property type="entry name" value="Peptidase_S1A"/>
</dbReference>
<evidence type="ECO:0000256" key="2">
    <source>
        <dbReference type="RuleBase" id="RU363034"/>
    </source>
</evidence>
<dbReference type="EMBL" id="OC860652">
    <property type="protein sequence ID" value="CAD7628771.1"/>
    <property type="molecule type" value="Genomic_DNA"/>
</dbReference>
<accession>A0A7R9KTG8</accession>
<feature type="region of interest" description="Disordered" evidence="3">
    <location>
        <begin position="1"/>
        <end position="26"/>
    </location>
</feature>